<evidence type="ECO:0000256" key="7">
    <source>
        <dbReference type="HAMAP-Rule" id="MF_01147"/>
    </source>
</evidence>
<evidence type="ECO:0000256" key="6">
    <source>
        <dbReference type="ARBA" id="ARBA00023136"/>
    </source>
</evidence>
<gene>
    <name evidence="7 8" type="primary">lgt</name>
    <name evidence="8" type="ORF">DDT42_01662</name>
</gene>
<feature type="transmembrane region" description="Helical" evidence="7">
    <location>
        <begin position="173"/>
        <end position="193"/>
    </location>
</feature>
<evidence type="ECO:0000256" key="3">
    <source>
        <dbReference type="ARBA" id="ARBA00022679"/>
    </source>
</evidence>
<feature type="transmembrane region" description="Helical" evidence="7">
    <location>
        <begin position="47"/>
        <end position="67"/>
    </location>
</feature>
<dbReference type="GO" id="GO:0042158">
    <property type="term" value="P:lipoprotein biosynthetic process"/>
    <property type="evidence" value="ECO:0007669"/>
    <property type="project" value="UniProtKB-UniRule"/>
</dbReference>
<feature type="transmembrane region" description="Helical" evidence="7">
    <location>
        <begin position="205"/>
        <end position="222"/>
    </location>
</feature>
<comment type="function">
    <text evidence="7">Catalyzes the transfer of the diacylglyceryl group from phosphatidylglycerol to the sulfhydryl group of the N-terminal cysteine of a prolipoprotein, the first step in the formation of mature lipoproteins.</text>
</comment>
<accession>A0A9E2F6X0</accession>
<keyword evidence="8" id="KW-0328">Glycosyltransferase</keyword>
<evidence type="ECO:0000256" key="5">
    <source>
        <dbReference type="ARBA" id="ARBA00022989"/>
    </source>
</evidence>
<dbReference type="GO" id="GO:0005886">
    <property type="term" value="C:plasma membrane"/>
    <property type="evidence" value="ECO:0007669"/>
    <property type="project" value="UniProtKB-SubCell"/>
</dbReference>
<evidence type="ECO:0000313" key="8">
    <source>
        <dbReference type="EMBL" id="MBT9145785.1"/>
    </source>
</evidence>
<dbReference type="AlphaFoldDB" id="A0A9E2F6X0"/>
<feature type="transmembrane region" description="Helical" evidence="7">
    <location>
        <begin position="113"/>
        <end position="137"/>
    </location>
</feature>
<reference evidence="8 9" key="1">
    <citation type="journal article" date="2021" name="bioRxiv">
        <title>Unique metabolic strategies in Hadean analogues reveal hints for primordial physiology.</title>
        <authorList>
            <person name="Nobu M.K."/>
            <person name="Nakai R."/>
            <person name="Tamazawa S."/>
            <person name="Mori H."/>
            <person name="Toyoda A."/>
            <person name="Ijiri A."/>
            <person name="Suzuki S."/>
            <person name="Kurokawa K."/>
            <person name="Kamagata Y."/>
            <person name="Tamaki H."/>
        </authorList>
    </citation>
    <scope>NUCLEOTIDE SEQUENCE [LARGE SCALE GENOMIC DNA]</scope>
    <source>
        <strain evidence="8">BS525</strain>
    </source>
</reference>
<dbReference type="Proteomes" id="UP000811545">
    <property type="component" value="Unassembled WGS sequence"/>
</dbReference>
<keyword evidence="2 7" id="KW-1003">Cell membrane</keyword>
<evidence type="ECO:0000256" key="1">
    <source>
        <dbReference type="ARBA" id="ARBA00007150"/>
    </source>
</evidence>
<sequence>MNKKQVYLVILLTLSLLLLTAGAYYVYQFFSGNLPTPQSLRLGPVEIRLYSVCILLGVLLSYAFGFWRAKIYNFSPSMVDDLLLLGVPLGLISTRLAYVLLNLPYYLSDPIKIFYIWEGGLTLHGGIVVAVLILYFYTRAKKISPWRVGDAFAPTLFIAEGIGRWGNFFNQELIGYPTTGFLRMFVAPAFRPWGYQTYTFFHPVFLYQSVANFLLLGLVLYLEHKKKFKEGEVLLSYFFLHSLSRILVEFMRIEPRIFIGLSLAQLISLAIILITTVIFVLRRRQQPLPLVEGVKLETVTTVEIDKTVEPTNTDEVTET</sequence>
<dbReference type="NCBIfam" id="TIGR00544">
    <property type="entry name" value="lgt"/>
    <property type="match status" value="1"/>
</dbReference>
<comment type="pathway">
    <text evidence="7">Protein modification; lipoprotein biosynthesis (diacylglyceryl transfer).</text>
</comment>
<dbReference type="EC" id="2.5.1.145" evidence="7"/>
<dbReference type="PANTHER" id="PTHR30589">
    <property type="entry name" value="PROLIPOPROTEIN DIACYLGLYCERYL TRANSFERASE"/>
    <property type="match status" value="1"/>
</dbReference>
<feature type="transmembrane region" description="Helical" evidence="7">
    <location>
        <begin position="79"/>
        <end position="101"/>
    </location>
</feature>
<proteinExistence type="inferred from homology"/>
<evidence type="ECO:0000256" key="2">
    <source>
        <dbReference type="ARBA" id="ARBA00022475"/>
    </source>
</evidence>
<dbReference type="PROSITE" id="PS01311">
    <property type="entry name" value="LGT"/>
    <property type="match status" value="1"/>
</dbReference>
<dbReference type="GO" id="GO:0008961">
    <property type="term" value="F:phosphatidylglycerol-prolipoprotein diacylglyceryl transferase activity"/>
    <property type="evidence" value="ECO:0007669"/>
    <property type="project" value="UniProtKB-UniRule"/>
</dbReference>
<feature type="transmembrane region" description="Helical" evidence="7">
    <location>
        <begin position="257"/>
        <end position="281"/>
    </location>
</feature>
<keyword evidence="4 7" id="KW-0812">Transmembrane</keyword>
<comment type="catalytic activity">
    <reaction evidence="7">
        <text>L-cysteinyl-[prolipoprotein] + a 1,2-diacyl-sn-glycero-3-phospho-(1'-sn-glycerol) = an S-1,2-diacyl-sn-glyceryl-L-cysteinyl-[prolipoprotein] + sn-glycerol 1-phosphate + H(+)</text>
        <dbReference type="Rhea" id="RHEA:56712"/>
        <dbReference type="Rhea" id="RHEA-COMP:14679"/>
        <dbReference type="Rhea" id="RHEA-COMP:14680"/>
        <dbReference type="ChEBI" id="CHEBI:15378"/>
        <dbReference type="ChEBI" id="CHEBI:29950"/>
        <dbReference type="ChEBI" id="CHEBI:57685"/>
        <dbReference type="ChEBI" id="CHEBI:64716"/>
        <dbReference type="ChEBI" id="CHEBI:140658"/>
        <dbReference type="EC" id="2.5.1.145"/>
    </reaction>
</comment>
<evidence type="ECO:0000313" key="9">
    <source>
        <dbReference type="Proteomes" id="UP000811545"/>
    </source>
</evidence>
<name>A0A9E2F6X0_PSYF1</name>
<keyword evidence="6 7" id="KW-0472">Membrane</keyword>
<comment type="similarity">
    <text evidence="1 7">Belongs to the Lgt family.</text>
</comment>
<dbReference type="Pfam" id="PF01790">
    <property type="entry name" value="LGT"/>
    <property type="match status" value="1"/>
</dbReference>
<comment type="caution">
    <text evidence="8">The sequence shown here is derived from an EMBL/GenBank/DDBJ whole genome shotgun (WGS) entry which is preliminary data.</text>
</comment>
<feature type="binding site" evidence="7">
    <location>
        <position position="164"/>
    </location>
    <ligand>
        <name>a 1,2-diacyl-sn-glycero-3-phospho-(1'-sn-glycerol)</name>
        <dbReference type="ChEBI" id="CHEBI:64716"/>
    </ligand>
</feature>
<dbReference type="PANTHER" id="PTHR30589:SF0">
    <property type="entry name" value="PHOSPHATIDYLGLYCEROL--PROLIPOPROTEIN DIACYLGLYCERYL TRANSFERASE"/>
    <property type="match status" value="1"/>
</dbReference>
<dbReference type="EMBL" id="QLTW01000171">
    <property type="protein sequence ID" value="MBT9145785.1"/>
    <property type="molecule type" value="Genomic_DNA"/>
</dbReference>
<keyword evidence="5 7" id="KW-1133">Transmembrane helix</keyword>
<organism evidence="8 9">
    <name type="scientific">Psychracetigena formicireducens</name>
    <dbReference type="NCBI Taxonomy" id="2986056"/>
    <lineage>
        <taxon>Bacteria</taxon>
        <taxon>Bacillati</taxon>
        <taxon>Candidatus Lithacetigenota</taxon>
        <taxon>Candidatus Psychracetigena</taxon>
    </lineage>
</organism>
<protein>
    <recommendedName>
        <fullName evidence="7">Phosphatidylglycerol--prolipoprotein diacylglyceryl transferase</fullName>
        <ecNumber evidence="7">2.5.1.145</ecNumber>
    </recommendedName>
</protein>
<comment type="subcellular location">
    <subcellularLocation>
        <location evidence="7">Cell membrane</location>
        <topology evidence="7">Multi-pass membrane protein</topology>
    </subcellularLocation>
</comment>
<dbReference type="InterPro" id="IPR001640">
    <property type="entry name" value="Lgt"/>
</dbReference>
<evidence type="ECO:0000256" key="4">
    <source>
        <dbReference type="ARBA" id="ARBA00022692"/>
    </source>
</evidence>
<keyword evidence="3 7" id="KW-0808">Transferase</keyword>
<dbReference type="HAMAP" id="MF_01147">
    <property type="entry name" value="Lgt"/>
    <property type="match status" value="1"/>
</dbReference>